<feature type="domain" description="Tetrapyrrole biosynthesis uroporphyrinogen III synthase" evidence="1">
    <location>
        <begin position="25"/>
        <end position="256"/>
    </location>
</feature>
<sequence length="344" mass="37478">MSGGCWEGEILAVGPEGPTTDRLLNALLGEGIKAHHSPFTKIVPTPERVQKQFQPPYSISVFCSAHAVSSFSSLLKENAINFSHLGELIAQGPTTATALTQLLSSLGIKGATIHQICNPPYSSPQIFDLICGLVQGEWKEEKMAVFQSDKGVDFLLSQGREKGADCHSIHCYTTCPITYPPSSLPLCEFVIISSLQQLSLWTSFIHSNTKSPDDSLEPKQYQQTKVIATSQRILSEAEKGNFSCLLSPSHDAESFVSLLKSFHMANLSSFIFVFENEGADKEGVEHLILADGGEITRRYEKGLSGFAAQVTDKALGDIAENKAKYHLKYFEADGRVTAFAGSLK</sequence>
<dbReference type="Gene3D" id="3.40.50.10090">
    <property type="match status" value="2"/>
</dbReference>
<evidence type="ECO:0000259" key="1">
    <source>
        <dbReference type="Pfam" id="PF02602"/>
    </source>
</evidence>
<dbReference type="InterPro" id="IPR037045">
    <property type="entry name" value="S8pro/Inhibitor_I9_sf"/>
</dbReference>
<accession>A0A167HDB4</accession>
<dbReference type="EMBL" id="KU609033">
    <property type="protein sequence ID" value="ANB27679.1"/>
    <property type="molecule type" value="Genomic_DNA"/>
</dbReference>
<dbReference type="Pfam" id="PF02602">
    <property type="entry name" value="HEM4"/>
    <property type="match status" value="1"/>
</dbReference>
<dbReference type="GO" id="GO:0004852">
    <property type="term" value="F:uroporphyrinogen-III synthase activity"/>
    <property type="evidence" value="ECO:0007669"/>
    <property type="project" value="InterPro"/>
</dbReference>
<organism evidence="2">
    <name type="scientific">Paramoeba pemaquidensis</name>
    <dbReference type="NCBI Taxonomy" id="180228"/>
    <lineage>
        <taxon>Eukaryota</taxon>
        <taxon>Amoebozoa</taxon>
        <taxon>Discosea</taxon>
        <taxon>Flabellinia</taxon>
        <taxon>Dactylopodida</taxon>
        <taxon>Paramoebidae</taxon>
        <taxon>Paramoeba</taxon>
    </lineage>
</organism>
<name>A0A167HDB4_9EUKA</name>
<dbReference type="Gene3D" id="3.30.70.80">
    <property type="entry name" value="Peptidase S8 propeptide/proteinase inhibitor I9"/>
    <property type="match status" value="1"/>
</dbReference>
<dbReference type="SUPFAM" id="SSF69618">
    <property type="entry name" value="HemD-like"/>
    <property type="match status" value="1"/>
</dbReference>
<proteinExistence type="predicted"/>
<reference evidence="2" key="1">
    <citation type="journal article" date="2016" name="BMC Evol. Biol.">
        <title>Heme pathway evolution in kinetoplastid protists.</title>
        <authorList>
            <person name="Cenci U."/>
            <person name="Moog D."/>
            <person name="Curtis B.A."/>
            <person name="Tanifuji G."/>
            <person name="Eme L."/>
            <person name="Lukes J."/>
            <person name="Archibald J.M."/>
        </authorList>
    </citation>
    <scope>NUCLEOTIDE SEQUENCE</scope>
    <source>
        <strain evidence="2">CCAP 1560/4</strain>
    </source>
</reference>
<dbReference type="InterPro" id="IPR003754">
    <property type="entry name" value="4pyrrol_synth_uPrphyn_synth"/>
</dbReference>
<dbReference type="AlphaFoldDB" id="A0A167HDB4"/>
<dbReference type="GO" id="GO:0006782">
    <property type="term" value="P:protoporphyrinogen IX biosynthetic process"/>
    <property type="evidence" value="ECO:0007669"/>
    <property type="project" value="UniProtKB-UniPathway"/>
</dbReference>
<evidence type="ECO:0000313" key="2">
    <source>
        <dbReference type="EMBL" id="ANB27679.1"/>
    </source>
</evidence>
<dbReference type="UniPathway" id="UPA00251">
    <property type="reaction ID" value="UER00320"/>
</dbReference>
<protein>
    <submittedName>
        <fullName evidence="2">Uroporphyrinogen III synthase</fullName>
    </submittedName>
</protein>
<dbReference type="InterPro" id="IPR036108">
    <property type="entry name" value="4pyrrol_syn_uPrphyn_synt_sf"/>
</dbReference>